<proteinExistence type="inferred from homology"/>
<feature type="transmembrane region" description="Helical" evidence="6">
    <location>
        <begin position="12"/>
        <end position="29"/>
    </location>
</feature>
<evidence type="ECO:0000256" key="4">
    <source>
        <dbReference type="ARBA" id="ARBA00023136"/>
    </source>
</evidence>
<dbReference type="PANTHER" id="PTHR46641">
    <property type="entry name" value="FMRFAMIDE RECEPTOR-RELATED"/>
    <property type="match status" value="1"/>
</dbReference>
<comment type="similarity">
    <text evidence="5">Belongs to the G-protein coupled receptor 1 family.</text>
</comment>
<feature type="transmembrane region" description="Helical" evidence="6">
    <location>
        <begin position="130"/>
        <end position="150"/>
    </location>
</feature>
<dbReference type="InterPro" id="IPR052954">
    <property type="entry name" value="GPCR-Ligand_Int"/>
</dbReference>
<evidence type="ECO:0000256" key="3">
    <source>
        <dbReference type="ARBA" id="ARBA00022989"/>
    </source>
</evidence>
<dbReference type="PROSITE" id="PS50262">
    <property type="entry name" value="G_PROTEIN_RECEP_F1_2"/>
    <property type="match status" value="1"/>
</dbReference>
<dbReference type="SUPFAM" id="SSF81321">
    <property type="entry name" value="Family A G protein-coupled receptor-like"/>
    <property type="match status" value="1"/>
</dbReference>
<keyword evidence="5" id="KW-0807">Transducer</keyword>
<comment type="caution">
    <text evidence="8">The sequence shown here is derived from an EMBL/GenBank/DDBJ whole genome shotgun (WGS) entry which is preliminary data.</text>
</comment>
<protein>
    <recommendedName>
        <fullName evidence="7">G-protein coupled receptors family 1 profile domain-containing protein</fullName>
    </recommendedName>
</protein>
<keyword evidence="5" id="KW-0297">G-protein coupled receptor</keyword>
<dbReference type="PROSITE" id="PS51257">
    <property type="entry name" value="PROKAR_LIPOPROTEIN"/>
    <property type="match status" value="1"/>
</dbReference>
<keyword evidence="2 5" id="KW-0812">Transmembrane</keyword>
<reference evidence="8" key="1">
    <citation type="submission" date="2021-02" db="EMBL/GenBank/DDBJ databases">
        <authorList>
            <person name="Nowell W R."/>
        </authorList>
    </citation>
    <scope>NUCLEOTIDE SEQUENCE</scope>
</reference>
<dbReference type="GO" id="GO:0016020">
    <property type="term" value="C:membrane"/>
    <property type="evidence" value="ECO:0007669"/>
    <property type="project" value="UniProtKB-SubCell"/>
</dbReference>
<dbReference type="GO" id="GO:0004930">
    <property type="term" value="F:G protein-coupled receptor activity"/>
    <property type="evidence" value="ECO:0007669"/>
    <property type="project" value="UniProtKB-KW"/>
</dbReference>
<organism evidence="8 9">
    <name type="scientific">Rotaria sordida</name>
    <dbReference type="NCBI Taxonomy" id="392033"/>
    <lineage>
        <taxon>Eukaryota</taxon>
        <taxon>Metazoa</taxon>
        <taxon>Spiralia</taxon>
        <taxon>Gnathifera</taxon>
        <taxon>Rotifera</taxon>
        <taxon>Eurotatoria</taxon>
        <taxon>Bdelloidea</taxon>
        <taxon>Philodinida</taxon>
        <taxon>Philodinidae</taxon>
        <taxon>Rotaria</taxon>
    </lineage>
</organism>
<evidence type="ECO:0000313" key="8">
    <source>
        <dbReference type="EMBL" id="CAF0837324.1"/>
    </source>
</evidence>
<feature type="transmembrane region" description="Helical" evidence="6">
    <location>
        <begin position="175"/>
        <end position="194"/>
    </location>
</feature>
<evidence type="ECO:0000313" key="9">
    <source>
        <dbReference type="Proteomes" id="UP000663864"/>
    </source>
</evidence>
<name>A0A813VIY7_9BILA</name>
<evidence type="ECO:0000256" key="6">
    <source>
        <dbReference type="SAM" id="Phobius"/>
    </source>
</evidence>
<evidence type="ECO:0000259" key="7">
    <source>
        <dbReference type="PROSITE" id="PS50262"/>
    </source>
</evidence>
<keyword evidence="5" id="KW-0675">Receptor</keyword>
<dbReference type="PRINTS" id="PR00237">
    <property type="entry name" value="GPCRRHODOPSN"/>
</dbReference>
<keyword evidence="4 6" id="KW-0472">Membrane</keyword>
<evidence type="ECO:0000256" key="5">
    <source>
        <dbReference type="RuleBase" id="RU000688"/>
    </source>
</evidence>
<dbReference type="PANTHER" id="PTHR46641:SF2">
    <property type="entry name" value="FMRFAMIDE RECEPTOR"/>
    <property type="match status" value="1"/>
</dbReference>
<feature type="domain" description="G-protein coupled receptors family 1 profile" evidence="7">
    <location>
        <begin position="77"/>
        <end position="337"/>
    </location>
</feature>
<dbReference type="Pfam" id="PF00001">
    <property type="entry name" value="7tm_1"/>
    <property type="match status" value="1"/>
</dbReference>
<accession>A0A813VIY7</accession>
<comment type="subcellular location">
    <subcellularLocation>
        <location evidence="1">Membrane</location>
    </subcellularLocation>
</comment>
<dbReference type="InterPro" id="IPR000276">
    <property type="entry name" value="GPCR_Rhodpsn"/>
</dbReference>
<feature type="transmembrane region" description="Helical" evidence="6">
    <location>
        <begin position="59"/>
        <end position="85"/>
    </location>
</feature>
<dbReference type="AlphaFoldDB" id="A0A813VIY7"/>
<dbReference type="InterPro" id="IPR017452">
    <property type="entry name" value="GPCR_Rhodpsn_7TM"/>
</dbReference>
<evidence type="ECO:0000256" key="1">
    <source>
        <dbReference type="ARBA" id="ARBA00004370"/>
    </source>
</evidence>
<dbReference type="Gene3D" id="1.20.1070.10">
    <property type="entry name" value="Rhodopsin 7-helix transmembrane proteins"/>
    <property type="match status" value="1"/>
</dbReference>
<dbReference type="Proteomes" id="UP000663864">
    <property type="component" value="Unassembled WGS sequence"/>
</dbReference>
<keyword evidence="3 6" id="KW-1133">Transmembrane helix</keyword>
<dbReference type="EMBL" id="CAJNOT010000098">
    <property type="protein sequence ID" value="CAF0837324.1"/>
    <property type="molecule type" value="Genomic_DNA"/>
</dbReference>
<feature type="transmembrane region" description="Helical" evidence="6">
    <location>
        <begin position="97"/>
        <end position="118"/>
    </location>
</feature>
<gene>
    <name evidence="8" type="ORF">ZHD862_LOCUS4192</name>
</gene>
<dbReference type="PROSITE" id="PS00237">
    <property type="entry name" value="G_PROTEIN_RECEP_F1_1"/>
    <property type="match status" value="1"/>
</dbReference>
<feature type="transmembrane region" description="Helical" evidence="6">
    <location>
        <begin position="275"/>
        <end position="298"/>
    </location>
</feature>
<evidence type="ECO:0000256" key="2">
    <source>
        <dbReference type="ARBA" id="ARBA00022692"/>
    </source>
</evidence>
<sequence length="411" mass="48306">MNFLFLRKKLTIYPVVVVYSCSFYIYNKINMASLMYNNSSISLTSKEFRNEIKRYLANLNYTLSFVQIFIVLFGVFGNILALVVINRKSLRNTSPSVFITYLAIFDSCVLLLHGANLARPGRYLFIHCSLTYLTDLATFCANWILVIITLERCVAVSSPFLAKRFCTVDSARRSIYIFLTISIIFFSITFPFIYDIKRTSKIKKCVIRSHFVLILRIYQVILFYAIPDVLLLSNLYTLYALCQRTQRFSSVYLKDGQKLNMRKSDINSSGKQRQLTIMLVTVSLSFYLFTTPAMILFIREHHPVKHQDINKIKQNIFFSQMSVILLQLNDATNFIFFCFTGQRFRQATIQTFYEYSERLNIFYHRYILCNKQYNSIPSYQNHLNNFRQTTTTIRNSYVPCYNQSHYRTSII</sequence>